<accession>A0ABV7GP18</accession>
<proteinExistence type="predicted"/>
<gene>
    <name evidence="1" type="ORF">ACFOGP_00930</name>
</gene>
<comment type="caution">
    <text evidence="1">The sequence shown here is derived from an EMBL/GenBank/DDBJ whole genome shotgun (WGS) entry which is preliminary data.</text>
</comment>
<protein>
    <recommendedName>
        <fullName evidence="3">Carboxymuconolactone decarboxylase family protein</fullName>
    </recommendedName>
</protein>
<evidence type="ECO:0000313" key="1">
    <source>
        <dbReference type="EMBL" id="MFC3141251.1"/>
    </source>
</evidence>
<dbReference type="EMBL" id="JBHRTB010000004">
    <property type="protein sequence ID" value="MFC3141251.1"/>
    <property type="molecule type" value="Genomic_DNA"/>
</dbReference>
<reference evidence="2" key="1">
    <citation type="journal article" date="2019" name="Int. J. Syst. Evol. Microbiol.">
        <title>The Global Catalogue of Microorganisms (GCM) 10K type strain sequencing project: providing services to taxonomists for standard genome sequencing and annotation.</title>
        <authorList>
            <consortium name="The Broad Institute Genomics Platform"/>
            <consortium name="The Broad Institute Genome Sequencing Center for Infectious Disease"/>
            <person name="Wu L."/>
            <person name="Ma J."/>
        </authorList>
    </citation>
    <scope>NUCLEOTIDE SEQUENCE [LARGE SCALE GENOMIC DNA]</scope>
    <source>
        <strain evidence="2">KCTC 52366</strain>
    </source>
</reference>
<dbReference type="Proteomes" id="UP001595632">
    <property type="component" value="Unassembled WGS sequence"/>
</dbReference>
<dbReference type="RefSeq" id="WP_379559847.1">
    <property type="nucleotide sequence ID" value="NZ_JBHRTB010000004.1"/>
</dbReference>
<sequence>MRTIFSSVDKYEKFACFNGIKAGIDDFELVDAVIRVQMFCVALSYPHAPACVVLEALPDADAEIAEFSTVPARSKKS</sequence>
<evidence type="ECO:0008006" key="3">
    <source>
        <dbReference type="Google" id="ProtNLM"/>
    </source>
</evidence>
<keyword evidence="2" id="KW-1185">Reference proteome</keyword>
<name>A0ABV7GP18_9RHOB</name>
<evidence type="ECO:0000313" key="2">
    <source>
        <dbReference type="Proteomes" id="UP001595632"/>
    </source>
</evidence>
<organism evidence="1 2">
    <name type="scientific">Psychromarinibacter halotolerans</name>
    <dbReference type="NCBI Taxonomy" id="1775175"/>
    <lineage>
        <taxon>Bacteria</taxon>
        <taxon>Pseudomonadati</taxon>
        <taxon>Pseudomonadota</taxon>
        <taxon>Alphaproteobacteria</taxon>
        <taxon>Rhodobacterales</taxon>
        <taxon>Paracoccaceae</taxon>
        <taxon>Psychromarinibacter</taxon>
    </lineage>
</organism>